<organism evidence="1 2">
    <name type="scientific">Melastoma candidum</name>
    <dbReference type="NCBI Taxonomy" id="119954"/>
    <lineage>
        <taxon>Eukaryota</taxon>
        <taxon>Viridiplantae</taxon>
        <taxon>Streptophyta</taxon>
        <taxon>Embryophyta</taxon>
        <taxon>Tracheophyta</taxon>
        <taxon>Spermatophyta</taxon>
        <taxon>Magnoliopsida</taxon>
        <taxon>eudicotyledons</taxon>
        <taxon>Gunneridae</taxon>
        <taxon>Pentapetalae</taxon>
        <taxon>rosids</taxon>
        <taxon>malvids</taxon>
        <taxon>Myrtales</taxon>
        <taxon>Melastomataceae</taxon>
        <taxon>Melastomatoideae</taxon>
        <taxon>Melastomateae</taxon>
        <taxon>Melastoma</taxon>
    </lineage>
</organism>
<proteinExistence type="predicted"/>
<reference evidence="2" key="1">
    <citation type="journal article" date="2023" name="Front. Plant Sci.">
        <title>Chromosomal-level genome assembly of Melastoma candidum provides insights into trichome evolution.</title>
        <authorList>
            <person name="Zhong Y."/>
            <person name="Wu W."/>
            <person name="Sun C."/>
            <person name="Zou P."/>
            <person name="Liu Y."/>
            <person name="Dai S."/>
            <person name="Zhou R."/>
        </authorList>
    </citation>
    <scope>NUCLEOTIDE SEQUENCE [LARGE SCALE GENOMIC DNA]</scope>
</reference>
<accession>A0ACB9LIQ9</accession>
<dbReference type="EMBL" id="CM042890">
    <property type="protein sequence ID" value="KAI4311380.1"/>
    <property type="molecule type" value="Genomic_DNA"/>
</dbReference>
<name>A0ACB9LIQ9_9MYRT</name>
<evidence type="ECO:0000313" key="2">
    <source>
        <dbReference type="Proteomes" id="UP001057402"/>
    </source>
</evidence>
<dbReference type="Proteomes" id="UP001057402">
    <property type="component" value="Chromosome 11"/>
</dbReference>
<protein>
    <submittedName>
        <fullName evidence="1">Uncharacterized protein</fullName>
    </submittedName>
</protein>
<keyword evidence="2" id="KW-1185">Reference proteome</keyword>
<sequence>MKGRSGGVTCRANTKKQGPNHRVGDSGLDVGHVNFQMVFGRSDSDINLRTAPPPSCWNMSIFMCLLREGRCYSEMRKIQVDPASACTYDYGFYSKINRTNSLS</sequence>
<comment type="caution">
    <text evidence="1">The sequence shown here is derived from an EMBL/GenBank/DDBJ whole genome shotgun (WGS) entry which is preliminary data.</text>
</comment>
<gene>
    <name evidence="1" type="ORF">MLD38_036283</name>
</gene>
<evidence type="ECO:0000313" key="1">
    <source>
        <dbReference type="EMBL" id="KAI4311380.1"/>
    </source>
</evidence>